<dbReference type="Gene3D" id="1.10.10.10">
    <property type="entry name" value="Winged helix-like DNA-binding domain superfamily/Winged helix DNA-binding domain"/>
    <property type="match status" value="1"/>
</dbReference>
<organism evidence="6 7">
    <name type="scientific">Marinobacterium lutimaris</name>
    <dbReference type="NCBI Taxonomy" id="568106"/>
    <lineage>
        <taxon>Bacteria</taxon>
        <taxon>Pseudomonadati</taxon>
        <taxon>Pseudomonadota</taxon>
        <taxon>Gammaproteobacteria</taxon>
        <taxon>Oceanospirillales</taxon>
        <taxon>Oceanospirillaceae</taxon>
        <taxon>Marinobacterium</taxon>
    </lineage>
</organism>
<evidence type="ECO:0000256" key="1">
    <source>
        <dbReference type="ARBA" id="ARBA00009437"/>
    </source>
</evidence>
<dbReference type="EMBL" id="FNVQ01000002">
    <property type="protein sequence ID" value="SEG56165.1"/>
    <property type="molecule type" value="Genomic_DNA"/>
</dbReference>
<sequence length="326" mass="36873">MSIRLPPLESLRYFEAAARHLSFTLAAEELCVSQSAVSQKVIQLEGRLGYKLFERRTRQLVLTDAGATLYPVVHASLIGIRDALSDIESENHMSKLTVYCMPSFASRWLMPRLHDFHIKHPNIDVHLVAELAEPNFHNEIVDIGICHGIGDQPAMEQQLLFWDYIYPVASPELLKNKQIEKPKDLVNVPLIHDSLPQAKLSTSWQRWLVEHGIREVDCSSGYRFNQADLIVRAARDGRGVALGRHVLVANEVQRGRLIPLFDDCERDDGVYVVCLKKLLDRPQVAAFFAWLQEQAAEFQREFAVERLLPDAAAAARGDPLAEVIPQ</sequence>
<dbReference type="OrthoDB" id="6787458at2"/>
<dbReference type="FunFam" id="1.10.10.10:FF:000038">
    <property type="entry name" value="Glycine cleavage system transcriptional activator"/>
    <property type="match status" value="1"/>
</dbReference>
<dbReference type="AlphaFoldDB" id="A0A1H6B6Y1"/>
<dbReference type="Gene3D" id="3.40.190.10">
    <property type="entry name" value="Periplasmic binding protein-like II"/>
    <property type="match status" value="2"/>
</dbReference>
<keyword evidence="7" id="KW-1185">Reference proteome</keyword>
<evidence type="ECO:0000256" key="4">
    <source>
        <dbReference type="ARBA" id="ARBA00023163"/>
    </source>
</evidence>
<dbReference type="Pfam" id="PF00126">
    <property type="entry name" value="HTH_1"/>
    <property type="match status" value="1"/>
</dbReference>
<protein>
    <submittedName>
        <fullName evidence="6">Transcriptional regulator, LysR family</fullName>
    </submittedName>
</protein>
<dbReference type="GO" id="GO:0043565">
    <property type="term" value="F:sequence-specific DNA binding"/>
    <property type="evidence" value="ECO:0007669"/>
    <property type="project" value="TreeGrafter"/>
</dbReference>
<proteinExistence type="inferred from homology"/>
<dbReference type="SUPFAM" id="SSF53850">
    <property type="entry name" value="Periplasmic binding protein-like II"/>
    <property type="match status" value="1"/>
</dbReference>
<evidence type="ECO:0000259" key="5">
    <source>
        <dbReference type="PROSITE" id="PS50931"/>
    </source>
</evidence>
<dbReference type="PANTHER" id="PTHR30537:SF74">
    <property type="entry name" value="HTH-TYPE TRANSCRIPTIONAL REGULATOR TRPI"/>
    <property type="match status" value="1"/>
</dbReference>
<dbReference type="InterPro" id="IPR036390">
    <property type="entry name" value="WH_DNA-bd_sf"/>
</dbReference>
<reference evidence="6 7" key="1">
    <citation type="submission" date="2016-10" db="EMBL/GenBank/DDBJ databases">
        <authorList>
            <person name="de Groot N.N."/>
        </authorList>
    </citation>
    <scope>NUCLEOTIDE SEQUENCE [LARGE SCALE GENOMIC DNA]</scope>
    <source>
        <strain evidence="6 7">DSM 22012</strain>
    </source>
</reference>
<keyword evidence="4" id="KW-0804">Transcription</keyword>
<comment type="similarity">
    <text evidence="1">Belongs to the LysR transcriptional regulatory family.</text>
</comment>
<evidence type="ECO:0000313" key="6">
    <source>
        <dbReference type="EMBL" id="SEG56165.1"/>
    </source>
</evidence>
<evidence type="ECO:0000313" key="7">
    <source>
        <dbReference type="Proteomes" id="UP000236745"/>
    </source>
</evidence>
<dbReference type="PANTHER" id="PTHR30537">
    <property type="entry name" value="HTH-TYPE TRANSCRIPTIONAL REGULATOR"/>
    <property type="match status" value="1"/>
</dbReference>
<dbReference type="InterPro" id="IPR005119">
    <property type="entry name" value="LysR_subst-bd"/>
</dbReference>
<feature type="domain" description="HTH lysR-type" evidence="5">
    <location>
        <begin position="6"/>
        <end position="63"/>
    </location>
</feature>
<dbReference type="PROSITE" id="PS50931">
    <property type="entry name" value="HTH_LYSR"/>
    <property type="match status" value="1"/>
</dbReference>
<dbReference type="InterPro" id="IPR036388">
    <property type="entry name" value="WH-like_DNA-bd_sf"/>
</dbReference>
<dbReference type="SUPFAM" id="SSF46785">
    <property type="entry name" value="Winged helix' DNA-binding domain"/>
    <property type="match status" value="1"/>
</dbReference>
<dbReference type="RefSeq" id="WP_160115516.1">
    <property type="nucleotide sequence ID" value="NZ_FNVQ01000002.1"/>
</dbReference>
<dbReference type="Proteomes" id="UP000236745">
    <property type="component" value="Unassembled WGS sequence"/>
</dbReference>
<dbReference type="CDD" id="cd08432">
    <property type="entry name" value="PBP2_GcdR_TrpI_HvrB_AmpR_like"/>
    <property type="match status" value="1"/>
</dbReference>
<dbReference type="GO" id="GO:0006351">
    <property type="term" value="P:DNA-templated transcription"/>
    <property type="evidence" value="ECO:0007669"/>
    <property type="project" value="TreeGrafter"/>
</dbReference>
<accession>A0A1H6B6Y1</accession>
<dbReference type="InterPro" id="IPR000847">
    <property type="entry name" value="LysR_HTH_N"/>
</dbReference>
<dbReference type="Pfam" id="PF03466">
    <property type="entry name" value="LysR_substrate"/>
    <property type="match status" value="1"/>
</dbReference>
<evidence type="ECO:0000256" key="2">
    <source>
        <dbReference type="ARBA" id="ARBA00023015"/>
    </source>
</evidence>
<name>A0A1H6B6Y1_9GAMM</name>
<keyword evidence="2" id="KW-0805">Transcription regulation</keyword>
<dbReference type="PRINTS" id="PR00039">
    <property type="entry name" value="HTHLYSR"/>
</dbReference>
<keyword evidence="3" id="KW-0238">DNA-binding</keyword>
<dbReference type="InterPro" id="IPR058163">
    <property type="entry name" value="LysR-type_TF_proteobact-type"/>
</dbReference>
<evidence type="ECO:0000256" key="3">
    <source>
        <dbReference type="ARBA" id="ARBA00023125"/>
    </source>
</evidence>
<dbReference type="GO" id="GO:0003700">
    <property type="term" value="F:DNA-binding transcription factor activity"/>
    <property type="evidence" value="ECO:0007669"/>
    <property type="project" value="InterPro"/>
</dbReference>
<dbReference type="NCBIfam" id="NF008352">
    <property type="entry name" value="PRK11139.1"/>
    <property type="match status" value="1"/>
</dbReference>
<gene>
    <name evidence="6" type="ORF">SAMN05444390_102424</name>
</gene>